<comment type="caution">
    <text evidence="1">The sequence shown here is derived from an EMBL/GenBank/DDBJ whole genome shotgun (WGS) entry which is preliminary data.</text>
</comment>
<dbReference type="EMBL" id="CM055742">
    <property type="protein sequence ID" value="KAJ8000422.1"/>
    <property type="molecule type" value="Genomic_DNA"/>
</dbReference>
<keyword evidence="2" id="KW-1185">Reference proteome</keyword>
<organism evidence="1 2">
    <name type="scientific">Dallia pectoralis</name>
    <name type="common">Alaska blackfish</name>
    <dbReference type="NCBI Taxonomy" id="75939"/>
    <lineage>
        <taxon>Eukaryota</taxon>
        <taxon>Metazoa</taxon>
        <taxon>Chordata</taxon>
        <taxon>Craniata</taxon>
        <taxon>Vertebrata</taxon>
        <taxon>Euteleostomi</taxon>
        <taxon>Actinopterygii</taxon>
        <taxon>Neopterygii</taxon>
        <taxon>Teleostei</taxon>
        <taxon>Protacanthopterygii</taxon>
        <taxon>Esociformes</taxon>
        <taxon>Umbridae</taxon>
        <taxon>Dallia</taxon>
    </lineage>
</organism>
<accession>A0ACC2G9W9</accession>
<reference evidence="1" key="1">
    <citation type="submission" date="2021-05" db="EMBL/GenBank/DDBJ databases">
        <authorList>
            <person name="Pan Q."/>
            <person name="Jouanno E."/>
            <person name="Zahm M."/>
            <person name="Klopp C."/>
            <person name="Cabau C."/>
            <person name="Louis A."/>
            <person name="Berthelot C."/>
            <person name="Parey E."/>
            <person name="Roest Crollius H."/>
            <person name="Montfort J."/>
            <person name="Robinson-Rechavi M."/>
            <person name="Bouchez O."/>
            <person name="Lampietro C."/>
            <person name="Lopez Roques C."/>
            <person name="Donnadieu C."/>
            <person name="Postlethwait J."/>
            <person name="Bobe J."/>
            <person name="Dillon D."/>
            <person name="Chandos A."/>
            <person name="von Hippel F."/>
            <person name="Guiguen Y."/>
        </authorList>
    </citation>
    <scope>NUCLEOTIDE SEQUENCE</scope>
    <source>
        <strain evidence="1">YG-Jan2019</strain>
    </source>
</reference>
<evidence type="ECO:0000313" key="1">
    <source>
        <dbReference type="EMBL" id="KAJ8000422.1"/>
    </source>
</evidence>
<name>A0ACC2G9W9_DALPE</name>
<evidence type="ECO:0000313" key="2">
    <source>
        <dbReference type="Proteomes" id="UP001157502"/>
    </source>
</evidence>
<sequence length="554" mass="65858">MESLGQSQYERMQEQYTYCQEEEEEWRNDLARWKSRRRSASQDLIRKEEERKMMERNMKEEEIHAQKKKNIKTYREIVEEKEHREAELCDAYKRAASEKEAALVLHQYTLRFTISDATLDCLQPHRPTTTQEYESGTSSTQNHEFRTITTTQNPVSETTSINQFPDPGRTRTDDEPQHQEVKDPEPQHQEVKDPEPQHQEVKDPEPRHQEVKDPEPRHQEVKDPEPRHQEVKDPEPRHQEVKDPEPRHQEVKDPEPRHQEVKEPEPRHQELKDPEPRHQEVKDPEPRHQEVKDPEPRHQEVKDPEPRHQEVKDPEPQHQEVKEPEPRHQEVKDPEPRHQEVKDPEPQHQEVKEPEPCNQVNDYVGLSRRSTDLWSDSTWLSNQTYSSSVTEGLDGSSVTIESPMLNLAKRVNHWVWNPEEERSRQERWQQEQERHLQEEYLREQEKLKVEWERAQTEVEEEERKHNEEERKILEETATPFLQAAPTQISIQTESIPPAQQISASWERESSMGQRGSLDNNSQKDQPFSDKSVESVKGIYLTPVQEPTSGFVMDF</sequence>
<dbReference type="Proteomes" id="UP001157502">
    <property type="component" value="Chromosome 15"/>
</dbReference>
<proteinExistence type="predicted"/>
<protein>
    <submittedName>
        <fullName evidence="1">Uncharacterized protein</fullName>
    </submittedName>
</protein>
<gene>
    <name evidence="1" type="ORF">DPEC_G00179970</name>
</gene>